<reference evidence="14" key="1">
    <citation type="journal article" date="2014" name="Int. J. Syst. Evol. Microbiol.">
        <title>Complete genome sequence of Corynebacterium casei LMG S-19264T (=DSM 44701T), isolated from a smear-ripened cheese.</title>
        <authorList>
            <consortium name="US DOE Joint Genome Institute (JGI-PGF)"/>
            <person name="Walter F."/>
            <person name="Albersmeier A."/>
            <person name="Kalinowski J."/>
            <person name="Ruckert C."/>
        </authorList>
    </citation>
    <scope>NUCLEOTIDE SEQUENCE</scope>
    <source>
        <strain evidence="14">CGMCC 1.15360</strain>
    </source>
</reference>
<evidence type="ECO:0000256" key="9">
    <source>
        <dbReference type="ARBA" id="ARBA00022989"/>
    </source>
</evidence>
<reference evidence="14" key="2">
    <citation type="submission" date="2020-09" db="EMBL/GenBank/DDBJ databases">
        <authorList>
            <person name="Sun Q."/>
            <person name="Zhou Y."/>
        </authorList>
    </citation>
    <scope>NUCLEOTIDE SEQUENCE</scope>
    <source>
        <strain evidence="14">CGMCC 1.15360</strain>
    </source>
</reference>
<dbReference type="InterPro" id="IPR011577">
    <property type="entry name" value="Cyt_b561_bac/Ni-Hgenase"/>
</dbReference>
<evidence type="ECO:0000256" key="2">
    <source>
        <dbReference type="ARBA" id="ARBA00008622"/>
    </source>
</evidence>
<feature type="transmembrane region" description="Helical" evidence="12">
    <location>
        <begin position="92"/>
        <end position="112"/>
    </location>
</feature>
<dbReference type="GO" id="GO:0020037">
    <property type="term" value="F:heme binding"/>
    <property type="evidence" value="ECO:0007669"/>
    <property type="project" value="TreeGrafter"/>
</dbReference>
<evidence type="ECO:0000256" key="3">
    <source>
        <dbReference type="ARBA" id="ARBA00022448"/>
    </source>
</evidence>
<evidence type="ECO:0000313" key="15">
    <source>
        <dbReference type="Proteomes" id="UP000612349"/>
    </source>
</evidence>
<evidence type="ECO:0000256" key="1">
    <source>
        <dbReference type="ARBA" id="ARBA00004651"/>
    </source>
</evidence>
<keyword evidence="5" id="KW-0349">Heme</keyword>
<dbReference type="GO" id="GO:0009055">
    <property type="term" value="F:electron transfer activity"/>
    <property type="evidence" value="ECO:0007669"/>
    <property type="project" value="InterPro"/>
</dbReference>
<keyword evidence="11 12" id="KW-0472">Membrane</keyword>
<gene>
    <name evidence="14" type="ORF">GCM10010990_29850</name>
</gene>
<dbReference type="Pfam" id="PF01292">
    <property type="entry name" value="Ni_hydr_CYTB"/>
    <property type="match status" value="1"/>
</dbReference>
<organism evidence="14 15">
    <name type="scientific">Croceicoccus mobilis</name>
    <dbReference type="NCBI Taxonomy" id="1703339"/>
    <lineage>
        <taxon>Bacteria</taxon>
        <taxon>Pseudomonadati</taxon>
        <taxon>Pseudomonadota</taxon>
        <taxon>Alphaproteobacteria</taxon>
        <taxon>Sphingomonadales</taxon>
        <taxon>Erythrobacteraceae</taxon>
        <taxon>Croceicoccus</taxon>
    </lineage>
</organism>
<keyword evidence="10" id="KW-0408">Iron</keyword>
<dbReference type="InterPro" id="IPR000516">
    <property type="entry name" value="Ni-dep_Hydgase_cyt-B"/>
</dbReference>
<evidence type="ECO:0000256" key="11">
    <source>
        <dbReference type="ARBA" id="ARBA00023136"/>
    </source>
</evidence>
<dbReference type="Proteomes" id="UP000612349">
    <property type="component" value="Unassembled WGS sequence"/>
</dbReference>
<keyword evidence="3" id="KW-0813">Transport</keyword>
<dbReference type="PRINTS" id="PR00161">
    <property type="entry name" value="NIHGNASECYTB"/>
</dbReference>
<comment type="caution">
    <text evidence="14">The sequence shown here is derived from an EMBL/GenBank/DDBJ whole genome shotgun (WGS) entry which is preliminary data.</text>
</comment>
<dbReference type="GO" id="GO:0005886">
    <property type="term" value="C:plasma membrane"/>
    <property type="evidence" value="ECO:0007669"/>
    <property type="project" value="UniProtKB-SubCell"/>
</dbReference>
<dbReference type="SUPFAM" id="SSF81342">
    <property type="entry name" value="Transmembrane di-heme cytochromes"/>
    <property type="match status" value="1"/>
</dbReference>
<sequence length="251" mass="28449">MAEDESYGGARPSARAGEMIRRHRLPTRIWHWVNVLAIVIMIGSGLMISNAHAHLYWGIYGANYDPSWLDPPRFPGWMTIPTDYNLALARRWHLTFALLFAFNLALFMLLSLMNGHVIRDLRIRAREVSPRHLWADVRAHLKLRFHDADNPAAYNILQKLSYVGVIFIVLPLLVFTGLTMSPGMNAAFPFLLDVFGGRQSARSIHFICCWLVVAFIVVHLLLVVLAGPINEIRSMITGKWRVPAEKRGEGA</sequence>
<keyword evidence="9 12" id="KW-1133">Transmembrane helix</keyword>
<dbReference type="InterPro" id="IPR016174">
    <property type="entry name" value="Di-haem_cyt_TM"/>
</dbReference>
<evidence type="ECO:0000256" key="5">
    <source>
        <dbReference type="ARBA" id="ARBA00022617"/>
    </source>
</evidence>
<dbReference type="Gene3D" id="1.20.950.20">
    <property type="entry name" value="Transmembrane di-heme cytochromes, Chain C"/>
    <property type="match status" value="1"/>
</dbReference>
<dbReference type="InterPro" id="IPR051542">
    <property type="entry name" value="Hydrogenase_cytochrome"/>
</dbReference>
<dbReference type="PANTHER" id="PTHR30485">
    <property type="entry name" value="NI/FE-HYDROGENASE 1 B-TYPE CYTOCHROME SUBUNIT"/>
    <property type="match status" value="1"/>
</dbReference>
<keyword evidence="6 12" id="KW-0812">Transmembrane</keyword>
<dbReference type="GO" id="GO:0005506">
    <property type="term" value="F:iron ion binding"/>
    <property type="evidence" value="ECO:0007669"/>
    <property type="project" value="InterPro"/>
</dbReference>
<evidence type="ECO:0000313" key="14">
    <source>
        <dbReference type="EMBL" id="GGD78087.1"/>
    </source>
</evidence>
<keyword evidence="7" id="KW-0479">Metal-binding</keyword>
<keyword evidence="15" id="KW-1185">Reference proteome</keyword>
<feature type="transmembrane region" description="Helical" evidence="12">
    <location>
        <begin position="204"/>
        <end position="226"/>
    </location>
</feature>
<dbReference type="EMBL" id="BMIP01000007">
    <property type="protein sequence ID" value="GGD78087.1"/>
    <property type="molecule type" value="Genomic_DNA"/>
</dbReference>
<evidence type="ECO:0000256" key="12">
    <source>
        <dbReference type="SAM" id="Phobius"/>
    </source>
</evidence>
<feature type="domain" description="Cytochrome b561 bacterial/Ni-hydrogenase" evidence="13">
    <location>
        <begin position="22"/>
        <end position="238"/>
    </location>
</feature>
<dbReference type="GO" id="GO:0022904">
    <property type="term" value="P:respiratory electron transport chain"/>
    <property type="evidence" value="ECO:0007669"/>
    <property type="project" value="InterPro"/>
</dbReference>
<comment type="similarity">
    <text evidence="2">Belongs to the HupC/HyaC/HydC family.</text>
</comment>
<evidence type="ECO:0000256" key="4">
    <source>
        <dbReference type="ARBA" id="ARBA00022475"/>
    </source>
</evidence>
<name>A0A916Z6V7_9SPHN</name>
<keyword evidence="4" id="KW-1003">Cell membrane</keyword>
<protein>
    <recommendedName>
        <fullName evidence="13">Cytochrome b561 bacterial/Ni-hydrogenase domain-containing protein</fullName>
    </recommendedName>
</protein>
<keyword evidence="8" id="KW-0249">Electron transport</keyword>
<comment type="subcellular location">
    <subcellularLocation>
        <location evidence="1">Cell membrane</location>
        <topology evidence="1">Multi-pass membrane protein</topology>
    </subcellularLocation>
</comment>
<dbReference type="PANTHER" id="PTHR30485:SF1">
    <property type="entry name" value="CYTOCHROME YDHU-RELATED"/>
    <property type="match status" value="1"/>
</dbReference>
<evidence type="ECO:0000259" key="13">
    <source>
        <dbReference type="Pfam" id="PF01292"/>
    </source>
</evidence>
<dbReference type="AlphaFoldDB" id="A0A916Z6V7"/>
<proteinExistence type="inferred from homology"/>
<feature type="transmembrane region" description="Helical" evidence="12">
    <location>
        <begin position="29"/>
        <end position="48"/>
    </location>
</feature>
<evidence type="ECO:0000256" key="10">
    <source>
        <dbReference type="ARBA" id="ARBA00023004"/>
    </source>
</evidence>
<evidence type="ECO:0000256" key="6">
    <source>
        <dbReference type="ARBA" id="ARBA00022692"/>
    </source>
</evidence>
<evidence type="ECO:0000256" key="7">
    <source>
        <dbReference type="ARBA" id="ARBA00022723"/>
    </source>
</evidence>
<accession>A0A916Z6V7</accession>
<feature type="transmembrane region" description="Helical" evidence="12">
    <location>
        <begin position="160"/>
        <end position="184"/>
    </location>
</feature>
<evidence type="ECO:0000256" key="8">
    <source>
        <dbReference type="ARBA" id="ARBA00022982"/>
    </source>
</evidence>